<keyword evidence="1" id="KW-0812">Transmembrane</keyword>
<evidence type="ECO:0000256" key="1">
    <source>
        <dbReference type="SAM" id="Phobius"/>
    </source>
</evidence>
<evidence type="ECO:0000313" key="2">
    <source>
        <dbReference type="EMBL" id="AZI33758.1"/>
    </source>
</evidence>
<keyword evidence="1" id="KW-0472">Membrane</keyword>
<reference evidence="3" key="1">
    <citation type="submission" date="2018-11" db="EMBL/GenBank/DDBJ databases">
        <title>Proposal to divide the Flavobacteriaceae and reorganize its genera based on Amino Acid Identity values calculated from whole genome sequences.</title>
        <authorList>
            <person name="Nicholson A.C."/>
            <person name="Gulvik C.A."/>
            <person name="Whitney A.M."/>
            <person name="Humrighouse B.W."/>
            <person name="Bell M."/>
            <person name="Holmes B."/>
            <person name="Steigerwalt A.G."/>
            <person name="Villarma A."/>
            <person name="Sheth M."/>
            <person name="Batra D."/>
            <person name="Pryor J."/>
            <person name="Bernardet J.-F."/>
            <person name="Hugo C."/>
            <person name="Kampfer P."/>
            <person name="Newman J.D."/>
            <person name="McQuiston J.R."/>
        </authorList>
    </citation>
    <scope>NUCLEOTIDE SEQUENCE [LARGE SCALE GENOMIC DNA]</scope>
    <source>
        <strain evidence="3">G0081</strain>
    </source>
</reference>
<keyword evidence="3" id="KW-1185">Reference proteome</keyword>
<dbReference type="RefSeq" id="WP_125025398.1">
    <property type="nucleotide sequence ID" value="NZ_CP034159.1"/>
</dbReference>
<sequence>MIPQSVKDIVANGDNVGLYQTIAMILFIIFFLGIVYYVFSRPKKFYEEQENAPLNDDIEDKDL</sequence>
<gene>
    <name evidence="2" type="ORF">EIB73_11420</name>
</gene>
<dbReference type="KEGG" id="ccas:EIB73_11420"/>
<dbReference type="AlphaFoldDB" id="A0A3G8XLN3"/>
<dbReference type="InterPro" id="IPR008621">
    <property type="entry name" value="Cbb3-typ_cyt_oxidase_comp"/>
</dbReference>
<dbReference type="Proteomes" id="UP000270185">
    <property type="component" value="Chromosome"/>
</dbReference>
<name>A0A3G8XLN3_9FLAO</name>
<accession>A0A3G8XLN3</accession>
<dbReference type="OrthoDB" id="1265637at2"/>
<protein>
    <submittedName>
        <fullName evidence="2">CcoQ/FixQ family Cbb3-type cytochrome c oxidase assembly chaperone</fullName>
    </submittedName>
</protein>
<keyword evidence="1" id="KW-1133">Transmembrane helix</keyword>
<organism evidence="2 3">
    <name type="scientific">Kaistella carnis</name>
    <dbReference type="NCBI Taxonomy" id="1241979"/>
    <lineage>
        <taxon>Bacteria</taxon>
        <taxon>Pseudomonadati</taxon>
        <taxon>Bacteroidota</taxon>
        <taxon>Flavobacteriia</taxon>
        <taxon>Flavobacteriales</taxon>
        <taxon>Weeksellaceae</taxon>
        <taxon>Chryseobacterium group</taxon>
        <taxon>Kaistella</taxon>
    </lineage>
</organism>
<feature type="transmembrane region" description="Helical" evidence="1">
    <location>
        <begin position="18"/>
        <end position="39"/>
    </location>
</feature>
<proteinExistence type="predicted"/>
<dbReference type="EMBL" id="CP034159">
    <property type="protein sequence ID" value="AZI33758.1"/>
    <property type="molecule type" value="Genomic_DNA"/>
</dbReference>
<evidence type="ECO:0000313" key="3">
    <source>
        <dbReference type="Proteomes" id="UP000270185"/>
    </source>
</evidence>
<dbReference type="Pfam" id="PF05545">
    <property type="entry name" value="FixQ"/>
    <property type="match status" value="1"/>
</dbReference>